<evidence type="ECO:0000259" key="5">
    <source>
        <dbReference type="PROSITE" id="PS50977"/>
    </source>
</evidence>
<proteinExistence type="predicted"/>
<evidence type="ECO:0000256" key="2">
    <source>
        <dbReference type="ARBA" id="ARBA00023125"/>
    </source>
</evidence>
<dbReference type="Pfam" id="PF00440">
    <property type="entry name" value="TetR_N"/>
    <property type="match status" value="1"/>
</dbReference>
<evidence type="ECO:0000313" key="6">
    <source>
        <dbReference type="EMBL" id="MDQ0381753.1"/>
    </source>
</evidence>
<keyword evidence="7" id="KW-1185">Reference proteome</keyword>
<evidence type="ECO:0000313" key="7">
    <source>
        <dbReference type="Proteomes" id="UP001229651"/>
    </source>
</evidence>
<comment type="caution">
    <text evidence="6">The sequence shown here is derived from an EMBL/GenBank/DDBJ whole genome shotgun (WGS) entry which is preliminary data.</text>
</comment>
<keyword evidence="2 4" id="KW-0238">DNA-binding</keyword>
<dbReference type="InterPro" id="IPR001647">
    <property type="entry name" value="HTH_TetR"/>
</dbReference>
<gene>
    <name evidence="6" type="ORF">FB470_005747</name>
</gene>
<dbReference type="Pfam" id="PF13305">
    <property type="entry name" value="TetR_C_33"/>
    <property type="match status" value="1"/>
</dbReference>
<dbReference type="PANTHER" id="PTHR30055">
    <property type="entry name" value="HTH-TYPE TRANSCRIPTIONAL REGULATOR RUTR"/>
    <property type="match status" value="1"/>
</dbReference>
<accession>A0ABU0F2E0</accession>
<sequence>MSSSAPVRTGYHHGDLRNALVRAAAELARAGGPAAVTIRAAARAVGVTPTAAYRHFAGHEALLAAVKERALEELARSMTAALDSLGPLDDPVERGLSRLAALGRGYFTFALAEPGLFRTAFTGGLSALPPLPDLDAAAPFRKLVAEIDNLAEVGYLPERRRPMAEMSAWAAVHGLVMLHLDGPLAAAPPADRELALERTMEVIGEGLGGTVLSERLRDRIRAIVRAH</sequence>
<evidence type="ECO:0000256" key="4">
    <source>
        <dbReference type="PROSITE-ProRule" id="PRU00335"/>
    </source>
</evidence>
<dbReference type="PROSITE" id="PS50977">
    <property type="entry name" value="HTH_TETR_2"/>
    <property type="match status" value="1"/>
</dbReference>
<feature type="DNA-binding region" description="H-T-H motif" evidence="4">
    <location>
        <begin position="37"/>
        <end position="56"/>
    </location>
</feature>
<feature type="domain" description="HTH tetR-type" evidence="5">
    <location>
        <begin position="14"/>
        <end position="74"/>
    </location>
</feature>
<dbReference type="SUPFAM" id="SSF48498">
    <property type="entry name" value="Tetracyclin repressor-like, C-terminal domain"/>
    <property type="match status" value="1"/>
</dbReference>
<dbReference type="Gene3D" id="1.10.357.10">
    <property type="entry name" value="Tetracycline Repressor, domain 2"/>
    <property type="match status" value="1"/>
</dbReference>
<dbReference type="InterPro" id="IPR025996">
    <property type="entry name" value="MT1864/Rv1816-like_C"/>
</dbReference>
<dbReference type="RefSeq" id="WP_306996511.1">
    <property type="nucleotide sequence ID" value="NZ_JAUSUT010000001.1"/>
</dbReference>
<name>A0ABU0F2E0_9PSEU</name>
<organism evidence="6 7">
    <name type="scientific">Amycolatopsis thermophila</name>
    <dbReference type="NCBI Taxonomy" id="206084"/>
    <lineage>
        <taxon>Bacteria</taxon>
        <taxon>Bacillati</taxon>
        <taxon>Actinomycetota</taxon>
        <taxon>Actinomycetes</taxon>
        <taxon>Pseudonocardiales</taxon>
        <taxon>Pseudonocardiaceae</taxon>
        <taxon>Amycolatopsis</taxon>
    </lineage>
</organism>
<protein>
    <submittedName>
        <fullName evidence="6">AcrR family transcriptional regulator</fullName>
    </submittedName>
</protein>
<dbReference type="EMBL" id="JAUSUT010000001">
    <property type="protein sequence ID" value="MDQ0381753.1"/>
    <property type="molecule type" value="Genomic_DNA"/>
</dbReference>
<reference evidence="6 7" key="1">
    <citation type="submission" date="2023-07" db="EMBL/GenBank/DDBJ databases">
        <title>Sequencing the genomes of 1000 actinobacteria strains.</title>
        <authorList>
            <person name="Klenk H.-P."/>
        </authorList>
    </citation>
    <scope>NUCLEOTIDE SEQUENCE [LARGE SCALE GENOMIC DNA]</scope>
    <source>
        <strain evidence="6 7">DSM 45805</strain>
    </source>
</reference>
<keyword evidence="1" id="KW-0805">Transcription regulation</keyword>
<dbReference type="PANTHER" id="PTHR30055:SF220">
    <property type="entry name" value="TETR-FAMILY REGULATORY PROTEIN"/>
    <property type="match status" value="1"/>
</dbReference>
<dbReference type="SUPFAM" id="SSF46689">
    <property type="entry name" value="Homeodomain-like"/>
    <property type="match status" value="1"/>
</dbReference>
<evidence type="ECO:0000256" key="1">
    <source>
        <dbReference type="ARBA" id="ARBA00023015"/>
    </source>
</evidence>
<dbReference type="InterPro" id="IPR009057">
    <property type="entry name" value="Homeodomain-like_sf"/>
</dbReference>
<evidence type="ECO:0000256" key="3">
    <source>
        <dbReference type="ARBA" id="ARBA00023163"/>
    </source>
</evidence>
<dbReference type="InterPro" id="IPR036271">
    <property type="entry name" value="Tet_transcr_reg_TetR-rel_C_sf"/>
</dbReference>
<dbReference type="InterPro" id="IPR050109">
    <property type="entry name" value="HTH-type_TetR-like_transc_reg"/>
</dbReference>
<keyword evidence="3" id="KW-0804">Transcription</keyword>
<dbReference type="Proteomes" id="UP001229651">
    <property type="component" value="Unassembled WGS sequence"/>
</dbReference>